<dbReference type="GO" id="GO:1904262">
    <property type="term" value="P:negative regulation of TORC1 signaling"/>
    <property type="evidence" value="ECO:0007669"/>
    <property type="project" value="TreeGrafter"/>
</dbReference>
<feature type="compositionally biased region" description="Low complexity" evidence="1">
    <location>
        <begin position="855"/>
        <end position="864"/>
    </location>
</feature>
<reference evidence="4" key="1">
    <citation type="submission" date="2021-02" db="EMBL/GenBank/DDBJ databases">
        <authorList>
            <person name="Nowell W R."/>
        </authorList>
    </citation>
    <scope>NUCLEOTIDE SEQUENCE</scope>
    <source>
        <strain evidence="4">Ploen Becks lab</strain>
    </source>
</reference>
<evidence type="ECO:0000313" key="5">
    <source>
        <dbReference type="Proteomes" id="UP000663879"/>
    </source>
</evidence>
<dbReference type="Pfam" id="PF12257">
    <property type="entry name" value="IML1"/>
    <property type="match status" value="1"/>
</dbReference>
<dbReference type="Gene3D" id="1.10.10.10">
    <property type="entry name" value="Winged helix-like DNA-binding domain superfamily/Winged helix DNA-binding domain"/>
    <property type="match status" value="1"/>
</dbReference>
<protein>
    <recommendedName>
        <fullName evidence="6">DEP domain-containing protein 5</fullName>
    </recommendedName>
</protein>
<feature type="region of interest" description="Disordered" evidence="1">
    <location>
        <begin position="1"/>
        <end position="37"/>
    </location>
</feature>
<dbReference type="GO" id="GO:0010508">
    <property type="term" value="P:positive regulation of autophagy"/>
    <property type="evidence" value="ECO:0007669"/>
    <property type="project" value="TreeGrafter"/>
</dbReference>
<dbReference type="Pfam" id="PF19418">
    <property type="entry name" value="DEPDC5_CTD"/>
    <property type="match status" value="3"/>
</dbReference>
<dbReference type="GO" id="GO:0034198">
    <property type="term" value="P:cellular response to amino acid starvation"/>
    <property type="evidence" value="ECO:0007669"/>
    <property type="project" value="TreeGrafter"/>
</dbReference>
<comment type="caution">
    <text evidence="4">The sequence shown here is derived from an EMBL/GenBank/DDBJ whole genome shotgun (WGS) entry which is preliminary data.</text>
</comment>
<feature type="region of interest" description="Disordered" evidence="1">
    <location>
        <begin position="855"/>
        <end position="875"/>
    </location>
</feature>
<dbReference type="Proteomes" id="UP000663879">
    <property type="component" value="Unassembled WGS sequence"/>
</dbReference>
<dbReference type="SUPFAM" id="SSF46785">
    <property type="entry name" value="Winged helix' DNA-binding domain"/>
    <property type="match status" value="1"/>
</dbReference>
<proteinExistence type="predicted"/>
<organism evidence="4 5">
    <name type="scientific">Brachionus calyciflorus</name>
    <dbReference type="NCBI Taxonomy" id="104777"/>
    <lineage>
        <taxon>Eukaryota</taxon>
        <taxon>Metazoa</taxon>
        <taxon>Spiralia</taxon>
        <taxon>Gnathifera</taxon>
        <taxon>Rotifera</taxon>
        <taxon>Eurotatoria</taxon>
        <taxon>Monogononta</taxon>
        <taxon>Pseudotrocha</taxon>
        <taxon>Ploima</taxon>
        <taxon>Brachionidae</taxon>
        <taxon>Brachionus</taxon>
    </lineage>
</organism>
<evidence type="ECO:0000313" key="4">
    <source>
        <dbReference type="EMBL" id="CAF0810981.1"/>
    </source>
</evidence>
<dbReference type="PANTHER" id="PTHR13179:SF8">
    <property type="entry name" value="GATOR COMPLEX PROTEIN DEPDC5"/>
    <property type="match status" value="1"/>
</dbReference>
<feature type="domain" description="DEPDC5 C-terminal" evidence="3">
    <location>
        <begin position="1593"/>
        <end position="1667"/>
    </location>
</feature>
<dbReference type="GO" id="GO:1990130">
    <property type="term" value="C:GATOR1 complex"/>
    <property type="evidence" value="ECO:0007669"/>
    <property type="project" value="TreeGrafter"/>
</dbReference>
<dbReference type="EMBL" id="CAJNOC010000861">
    <property type="protein sequence ID" value="CAF0810981.1"/>
    <property type="molecule type" value="Genomic_DNA"/>
</dbReference>
<evidence type="ECO:0000259" key="2">
    <source>
        <dbReference type="Pfam" id="PF12257"/>
    </source>
</evidence>
<dbReference type="InterPro" id="IPR048255">
    <property type="entry name" value="IML1_N"/>
</dbReference>
<feature type="region of interest" description="Disordered" evidence="1">
    <location>
        <begin position="589"/>
        <end position="630"/>
    </location>
</feature>
<sequence>MISGGRKPEFFRDSTRSNQNRSNISQMNQISQPEKSHIGESRRLKVQFIQNNPNQSQNVNIQINPKTWPNLKVNDLVEISSLSNQNNALANSNQLNTSLSRGAASSLIQSSSSTNSTSINPNQQNSNDDDTSPFLVQILQSSFSESIPLDSIRIDLAASQPPFSIRNFSYVNAVIVDRSNVMLDLVEVIFKEQYVNGYDMLRIKKCVENSCVYLKKTVEFCLIRCSVRDLWSVNGDNVTCGYVGEKTRLVFRSQSAMCLIYIQMSREMWEFDVNGEMYHEKAINFLGELFTNWKNQLCTHDVTIALFSRIFYDAKSIDEFPSSICGDIKKDHKNRFYEDFFRVVYQNERYEDWTPTLIILKRLIKEYRDYILNYHSRQLKCHMPSGCLSSAAEGNFLETLNLSSSVFERHFIDRPFDRTGMMSLVITPGNGIYEVNRDLAKITKERVIDNGIGSDLVCLGEQPLHAVPLFKYDTIDAFDIPNWINMSFYESSEMIRFCNSCFLPRSKIKLKAKSNKFNSEGILPDYSSDKSLTSLEESDNIFEMIPKDNPTDAFIPYKKTSKSQNINHQNFRNKSRRIYNTSTSNLSSSMVSAHEFPNIKDDNDDADDDSSVDFDSDYEGAPGEDAKKTKRKINPFMPNQVKRSQRRPWAHIFPLRSDGSPIFPHEETANIDAKLTNDQPSVSVTQNVSITDPSQMPKISPDSGYINSTVKITNLFNRTQTISESSSLLMLSTTNGLKKRLPINKSIKSTWETTNNDESIGLLKTGVAWKSLTIPACFPLTTDYTPSEKIIREKFQCASDYTLLLETIREEYGYLNYEYNDKITMSQVFIELVGHRLSMGFQIVVPKNIYTHNSNSGSNSESISTTPTNSNQSHLSDIKTHTLTNTLHSNFICDLSQSGSILPRNNLKSIKGYYKLSLGRIFHELFYIVDPSDNSEQVKVEIYVPKTKNKSQPGKSIEYKYRFQVPDSKTYDISYCDMTRANIESVKWNYIDSEYTRSAQMQIKRYISIQGNGSLTPSELEKCWRQRLYLLPVMYVSNKSVNLEPANQVAYNLNSLGFTNLTQSQIPASMIQNPYSTLKCDIFQRKTEEELQFFRDYYFLKFMEGLNKLNRADERRLYSRSTIHYLEFLSSQPGHVTPNTNTNSDSVLAISAITSALTQINNSNSLNQTNPNKNQLISFPSINKKNFSTAPVKLPSPKTHLLPLVSRYMETSDQNLKIEIVNYLKNEYTSHMLSPTYGIPCIQNKNDIPLHCFITAEAVWWCIEYINDCITESDGIKLMQIMSDFDIIRHISNQKILFVHGFYLFYFLTEETLNHRLYTKDYCEVGFVDIESPREQSDRFKLVSSKHLLPEYTSTLPISSRNLFESYINLFKNYSNTNFTNTSPEGILKLVNVDVDPSRKSNRVEWASAVYRSYYHQLCAFELEVQWEVATCSLLSETVNSWSKLSNRFNYHIVPAPIDPFAMPLLQNSDPLRGPIYIGLNLKCMLNNETALFQEILDERYKDCLEELFSDKYNSTFKLESSSSSSSESFNSSACSSLTTTTATNNLATRAEKMLEYLTDKSPEFLAFLNKKYENKKNLDRRLKEDAEFIRQEFFDFVEYERIIRLIYFQEAILEKFGFIRNAAVVKNLFSDEDATFFIHASGGMFVYIPNYYNNYSNRSRHPSANNNIHNFTDPSKSSALILTKTNEFLENNRERLLTRNSEIGEDLTDGKAISKNISVNSSSKTSFNASLNNSYVSNSHLNNVQNHQNRERSSTKSQYFQFLKINGNNYLPDVINSVEKENKSESNEELSTDLKRDSPVLDFIEVKNDLLFKPKSSNPKISAKNEKIDQIQHQHQKEQMLLQRFANATTNSSYQKYLSQNRKIPFYADTEQFIGFFWSWNFMLGKRWRSQYTGDEQFQDNMLSDFRLFCTNQDGRLEKFFRESKDLLK</sequence>
<dbReference type="GO" id="GO:0005096">
    <property type="term" value="F:GTPase activator activity"/>
    <property type="evidence" value="ECO:0007669"/>
    <property type="project" value="InterPro"/>
</dbReference>
<dbReference type="PANTHER" id="PTHR13179">
    <property type="entry name" value="DEP DOMAIN CONTAINING PROTEIN 5"/>
    <property type="match status" value="1"/>
</dbReference>
<evidence type="ECO:0008006" key="6">
    <source>
        <dbReference type="Google" id="ProtNLM"/>
    </source>
</evidence>
<dbReference type="InterPro" id="IPR027244">
    <property type="entry name" value="IML1"/>
</dbReference>
<feature type="region of interest" description="Disordered" evidence="1">
    <location>
        <begin position="106"/>
        <end position="131"/>
    </location>
</feature>
<dbReference type="GO" id="GO:0005765">
    <property type="term" value="C:lysosomal membrane"/>
    <property type="evidence" value="ECO:0007669"/>
    <property type="project" value="TreeGrafter"/>
</dbReference>
<gene>
    <name evidence="4" type="ORF">OXX778_LOCUS6970</name>
</gene>
<dbReference type="OrthoDB" id="39497at2759"/>
<keyword evidence="5" id="KW-1185">Reference proteome</keyword>
<dbReference type="InterPro" id="IPR045838">
    <property type="entry name" value="DEPDC5_CTD"/>
</dbReference>
<accession>A0A813TL85</accession>
<feature type="compositionally biased region" description="Polar residues" evidence="1">
    <location>
        <begin position="865"/>
        <end position="875"/>
    </location>
</feature>
<feature type="compositionally biased region" description="Acidic residues" evidence="1">
    <location>
        <begin position="602"/>
        <end position="618"/>
    </location>
</feature>
<evidence type="ECO:0000259" key="3">
    <source>
        <dbReference type="Pfam" id="PF19418"/>
    </source>
</evidence>
<evidence type="ECO:0000256" key="1">
    <source>
        <dbReference type="SAM" id="MobiDB-lite"/>
    </source>
</evidence>
<feature type="domain" description="DEPDC5 C-terminal" evidence="3">
    <location>
        <begin position="1317"/>
        <end position="1521"/>
    </location>
</feature>
<dbReference type="InterPro" id="IPR036388">
    <property type="entry name" value="WH-like_DNA-bd_sf"/>
</dbReference>
<feature type="domain" description="DEPDC5 C-terminal" evidence="3">
    <location>
        <begin position="1844"/>
        <end position="1915"/>
    </location>
</feature>
<feature type="compositionally biased region" description="Polar residues" evidence="1">
    <location>
        <begin position="16"/>
        <end position="33"/>
    </location>
</feature>
<dbReference type="InterPro" id="IPR036390">
    <property type="entry name" value="WH_DNA-bd_sf"/>
</dbReference>
<feature type="compositionally biased region" description="Basic and acidic residues" evidence="1">
    <location>
        <begin position="1"/>
        <end position="15"/>
    </location>
</feature>
<name>A0A813TL85_9BILA</name>
<feature type="domain" description="Vacuolar membrane-associated protein Iml1 N-terminal" evidence="2">
    <location>
        <begin position="186"/>
        <end position="472"/>
    </location>
</feature>
<feature type="compositionally biased region" description="Low complexity" evidence="1">
    <location>
        <begin position="106"/>
        <end position="126"/>
    </location>
</feature>